<evidence type="ECO:0000313" key="1">
    <source>
        <dbReference type="EMBL" id="AFA72814.1"/>
    </source>
</evidence>
<protein>
    <submittedName>
        <fullName evidence="1">Uncharacterized protein</fullName>
    </submittedName>
</protein>
<dbReference type="AlphaFoldDB" id="H6MVA7"/>
<accession>H6MVA7</accession>
<reference evidence="1 2" key="1">
    <citation type="journal article" date="2012" name="Appl. Environ. Microbiol.">
        <title>Involvement of two latex-clearing proteins during rubber degradation and insights into the subsequent degradation pathway revealed by the genome sequence of Gordonia polyisoprenivorans strain VH2.</title>
        <authorList>
            <person name="Hiessl S."/>
            <person name="Schuldes J."/>
            <person name="Thurmer A."/>
            <person name="Halbsguth T."/>
            <person name="Broker D."/>
            <person name="Angelov A."/>
            <person name="Liebl W."/>
            <person name="Daniel R."/>
            <person name="Steinbuchel A."/>
        </authorList>
    </citation>
    <scope>NUCLEOTIDE SEQUENCE [LARGE SCALE GENOMIC DNA]</scope>
    <source>
        <strain evidence="2">DSM 44266 / VH2</strain>
    </source>
</reference>
<dbReference type="Proteomes" id="UP000009154">
    <property type="component" value="Chromosome"/>
</dbReference>
<evidence type="ECO:0000313" key="2">
    <source>
        <dbReference type="Proteomes" id="UP000009154"/>
    </source>
</evidence>
<dbReference type="EMBL" id="CP003119">
    <property type="protein sequence ID" value="AFA72814.1"/>
    <property type="molecule type" value="Genomic_DNA"/>
</dbReference>
<gene>
    <name evidence="1" type="ordered locus">GPOL_c17650</name>
</gene>
<organism evidence="1 2">
    <name type="scientific">Gordonia polyisoprenivorans (strain DSM 44266 / VH2)</name>
    <dbReference type="NCBI Taxonomy" id="1112204"/>
    <lineage>
        <taxon>Bacteria</taxon>
        <taxon>Bacillati</taxon>
        <taxon>Actinomycetota</taxon>
        <taxon>Actinomycetes</taxon>
        <taxon>Mycobacteriales</taxon>
        <taxon>Gordoniaceae</taxon>
        <taxon>Gordonia</taxon>
    </lineage>
</organism>
<name>H6MVA7_GORPV</name>
<proteinExistence type="predicted"/>
<dbReference type="KEGG" id="gpo:GPOL_c17650"/>
<dbReference type="STRING" id="1112204.GPOL_c17650"/>
<dbReference type="HOGENOM" id="CLU_2806417_0_0_11"/>
<keyword evidence="2" id="KW-1185">Reference proteome</keyword>
<sequence length="67" mass="6640">MVLTGVRPRAVDGTVETTAGASALERVASCSRMAVLEPAPSAGARTRRGAACPQSGQVIASGTAAIE</sequence>